<comment type="caution">
    <text evidence="1">The sequence shown here is derived from an EMBL/GenBank/DDBJ whole genome shotgun (WGS) entry which is preliminary data.</text>
</comment>
<proteinExistence type="predicted"/>
<protein>
    <submittedName>
        <fullName evidence="1">Uncharacterized protein</fullName>
    </submittedName>
</protein>
<accession>A0AAE3K9S0</accession>
<keyword evidence="2" id="KW-1185">Reference proteome</keyword>
<name>A0AAE3K9S0_9EURY</name>
<gene>
    <name evidence="1" type="ORF">AArcSt2_15595</name>
</gene>
<reference evidence="1" key="1">
    <citation type="journal article" date="2022" name="Syst. Appl. Microbiol.">
        <title>Natronocalculus amylovorans gen. nov., sp. nov., and Natranaeroarchaeum aerophilus sp. nov., dominant culturable amylolytic natronoarchaea from hypersaline soda lakes in southwestern Siberia.</title>
        <authorList>
            <person name="Sorokin D.Y."/>
            <person name="Elcheninov A.G."/>
            <person name="Khizhniak T.V."/>
            <person name="Koenen M."/>
            <person name="Bale N.J."/>
            <person name="Damste J.S.S."/>
            <person name="Kublanov I.V."/>
        </authorList>
    </citation>
    <scope>NUCLEOTIDE SEQUENCE</scope>
    <source>
        <strain evidence="1">AArc-St2</strain>
    </source>
</reference>
<organism evidence="1 2">
    <name type="scientific">Natronocalculus amylovorans</name>
    <dbReference type="NCBI Taxonomy" id="2917812"/>
    <lineage>
        <taxon>Archaea</taxon>
        <taxon>Methanobacteriati</taxon>
        <taxon>Methanobacteriota</taxon>
        <taxon>Stenosarchaea group</taxon>
        <taxon>Halobacteria</taxon>
        <taxon>Halobacteriales</taxon>
        <taxon>Haloferacaceae</taxon>
        <taxon>Natronocalculus</taxon>
    </lineage>
</organism>
<evidence type="ECO:0000313" key="1">
    <source>
        <dbReference type="EMBL" id="MCL9818366.1"/>
    </source>
</evidence>
<dbReference type="Proteomes" id="UP001203207">
    <property type="component" value="Unassembled WGS sequence"/>
</dbReference>
<dbReference type="AlphaFoldDB" id="A0AAE3K9S0"/>
<dbReference type="EMBL" id="JAKRVX010000010">
    <property type="protein sequence ID" value="MCL9818366.1"/>
    <property type="molecule type" value="Genomic_DNA"/>
</dbReference>
<reference evidence="1" key="2">
    <citation type="submission" date="2022-02" db="EMBL/GenBank/DDBJ databases">
        <authorList>
            <person name="Elcheninov A.G."/>
            <person name="Sorokin D.Y."/>
            <person name="Kublanov I.V."/>
        </authorList>
    </citation>
    <scope>NUCLEOTIDE SEQUENCE</scope>
    <source>
        <strain evidence="1">AArc-St2</strain>
        <plasmid evidence="1">pAArc-St2</plasmid>
    </source>
</reference>
<sequence>MSAQEPERSTMYVADIPFGADSEIEDVRQIREALENSGYEVTMAYDNSHFIVTREAANAGDSDQ</sequence>
<evidence type="ECO:0000313" key="2">
    <source>
        <dbReference type="Proteomes" id="UP001203207"/>
    </source>
</evidence>
<keyword evidence="1" id="KW-0614">Plasmid</keyword>
<dbReference type="RefSeq" id="WP_250585935.1">
    <property type="nucleotide sequence ID" value="NZ_JAKRVX010000010.1"/>
</dbReference>
<geneLocation type="plasmid" evidence="1">
    <name>pAArc-St2</name>
</geneLocation>